<dbReference type="AlphaFoldDB" id="A0AAD3Y1B8"/>
<comment type="caution">
    <text evidence="1">The sequence shown here is derived from an EMBL/GenBank/DDBJ whole genome shotgun (WGS) entry which is preliminary data.</text>
</comment>
<name>A0AAD3Y1B8_NEPGR</name>
<proteinExistence type="predicted"/>
<sequence length="86" mass="9042">MLGVEGRNCEQGLNHHVLSEAMAAVAYTHAKNAVSCSGSHSSPKGVMPLSSGSLITFVEMVRGVIGNPTVVRGFPWAILMPSVFLC</sequence>
<dbReference type="EMBL" id="BSYO01000029">
    <property type="protein sequence ID" value="GMH25438.1"/>
    <property type="molecule type" value="Genomic_DNA"/>
</dbReference>
<reference evidence="1" key="1">
    <citation type="submission" date="2023-05" db="EMBL/GenBank/DDBJ databases">
        <title>Nepenthes gracilis genome sequencing.</title>
        <authorList>
            <person name="Fukushima K."/>
        </authorList>
    </citation>
    <scope>NUCLEOTIDE SEQUENCE</scope>
    <source>
        <strain evidence="1">SING2019-196</strain>
    </source>
</reference>
<gene>
    <name evidence="1" type="ORF">Nepgr_027281</name>
</gene>
<evidence type="ECO:0000313" key="1">
    <source>
        <dbReference type="EMBL" id="GMH25438.1"/>
    </source>
</evidence>
<protein>
    <submittedName>
        <fullName evidence="1">Uncharacterized protein</fullName>
    </submittedName>
</protein>
<keyword evidence="2" id="KW-1185">Reference proteome</keyword>
<accession>A0AAD3Y1B8</accession>
<dbReference type="Proteomes" id="UP001279734">
    <property type="component" value="Unassembled WGS sequence"/>
</dbReference>
<organism evidence="1 2">
    <name type="scientific">Nepenthes gracilis</name>
    <name type="common">Slender pitcher plant</name>
    <dbReference type="NCBI Taxonomy" id="150966"/>
    <lineage>
        <taxon>Eukaryota</taxon>
        <taxon>Viridiplantae</taxon>
        <taxon>Streptophyta</taxon>
        <taxon>Embryophyta</taxon>
        <taxon>Tracheophyta</taxon>
        <taxon>Spermatophyta</taxon>
        <taxon>Magnoliopsida</taxon>
        <taxon>eudicotyledons</taxon>
        <taxon>Gunneridae</taxon>
        <taxon>Pentapetalae</taxon>
        <taxon>Caryophyllales</taxon>
        <taxon>Nepenthaceae</taxon>
        <taxon>Nepenthes</taxon>
    </lineage>
</organism>
<evidence type="ECO:0000313" key="2">
    <source>
        <dbReference type="Proteomes" id="UP001279734"/>
    </source>
</evidence>